<evidence type="ECO:0000313" key="3">
    <source>
        <dbReference type="Proteomes" id="UP001165060"/>
    </source>
</evidence>
<evidence type="ECO:0000256" key="1">
    <source>
        <dbReference type="SAM" id="MobiDB-lite"/>
    </source>
</evidence>
<dbReference type="Proteomes" id="UP001165060">
    <property type="component" value="Unassembled WGS sequence"/>
</dbReference>
<evidence type="ECO:0000313" key="2">
    <source>
        <dbReference type="EMBL" id="GMI26106.1"/>
    </source>
</evidence>
<accession>A0ABQ6MHC8</accession>
<sequence>MATDRPTYDCDNAPRPSDFAHLITAESNANKGGRDYGGDVAKYIASTGVGYLPLAIDVFGALGPAACALWYGGTYASTSTNSSKHYARTKGVTNSHYQEAGFSYEPARDSKPAPPFLPSASMGLIPKLSETVGVAGRWWRRALGNTIEQDIDTERSQGVGASLHYAQALVRAAQHAFSGNPVGTHASTSQRTADPPPEITFEDLCGMREVWGPHALHTLDTSDSDTATVAGDASIASDDRSTTLNASQASSTTKSATDTNCIIARSTAPGGGNRETAPREMSTARGLRKSAPTLR</sequence>
<feature type="region of interest" description="Disordered" evidence="1">
    <location>
        <begin position="238"/>
        <end position="295"/>
    </location>
</feature>
<gene>
    <name evidence="2" type="ORF">TeGR_g11129</name>
</gene>
<name>A0ABQ6MHC8_9STRA</name>
<organism evidence="2 3">
    <name type="scientific">Tetraparma gracilis</name>
    <dbReference type="NCBI Taxonomy" id="2962635"/>
    <lineage>
        <taxon>Eukaryota</taxon>
        <taxon>Sar</taxon>
        <taxon>Stramenopiles</taxon>
        <taxon>Ochrophyta</taxon>
        <taxon>Bolidophyceae</taxon>
        <taxon>Parmales</taxon>
        <taxon>Triparmaceae</taxon>
        <taxon>Tetraparma</taxon>
    </lineage>
</organism>
<dbReference type="EMBL" id="BRYB01000245">
    <property type="protein sequence ID" value="GMI26106.1"/>
    <property type="molecule type" value="Genomic_DNA"/>
</dbReference>
<feature type="compositionally biased region" description="Low complexity" evidence="1">
    <location>
        <begin position="246"/>
        <end position="259"/>
    </location>
</feature>
<reference evidence="2 3" key="1">
    <citation type="journal article" date="2023" name="Commun. Biol.">
        <title>Genome analysis of Parmales, the sister group of diatoms, reveals the evolutionary specialization of diatoms from phago-mixotrophs to photoautotrophs.</title>
        <authorList>
            <person name="Ban H."/>
            <person name="Sato S."/>
            <person name="Yoshikawa S."/>
            <person name="Yamada K."/>
            <person name="Nakamura Y."/>
            <person name="Ichinomiya M."/>
            <person name="Sato N."/>
            <person name="Blanc-Mathieu R."/>
            <person name="Endo H."/>
            <person name="Kuwata A."/>
            <person name="Ogata H."/>
        </authorList>
    </citation>
    <scope>NUCLEOTIDE SEQUENCE [LARGE SCALE GENOMIC DNA]</scope>
</reference>
<protein>
    <submittedName>
        <fullName evidence="2">Uncharacterized protein</fullName>
    </submittedName>
</protein>
<comment type="caution">
    <text evidence="2">The sequence shown here is derived from an EMBL/GenBank/DDBJ whole genome shotgun (WGS) entry which is preliminary data.</text>
</comment>
<proteinExistence type="predicted"/>
<keyword evidence="3" id="KW-1185">Reference proteome</keyword>